<dbReference type="Proteomes" id="UP000622552">
    <property type="component" value="Unassembled WGS sequence"/>
</dbReference>
<accession>A0A8J7GBP9</accession>
<dbReference type="InterPro" id="IPR011989">
    <property type="entry name" value="ARM-like"/>
</dbReference>
<name>A0A8J7GBP9_9ACTN</name>
<sequence>MPRPAGPADFLWDAADDPDPEVRRAAVDAFAAGGASWWLAIDEALRARWAYLTPWEQPLPDQVIAADADLLHLAMAGCHRDGRLRAAAVIRLADHPHPAATAVLAIRTGDWARQVREQARRILGSRLARPGADTLVTAAVLGFAIRNRHHGAWLPGLIEHHLSHLPVADIEPLLTAGDRWTRRAAFRAATARGLLDRQRLIAAAVSDQDLPIRTLCARAAIGVSPDPAAVRGLLASRTALVRAEALHHLAVHGEDRHAAVSALGDRHPLVRATAQAALRGTPHDLAGHYRAMLAEDPPKPGAIAGLGETGTPADGALLIPWLAHPSSRGRVEAIRALRRLGALDPVDLVPMLHDVSGVVSRQAAAVLRHHTALVEESTITALLVPGGPRHQTVAGYRLLRAGDVWRRLAVGLRLVAGSDDHLRALARADIATCLSGEAATTYAVPAPDLAAELDTLVRQVATALDPSWVRQLRFHAGLDRPRRTGTQ</sequence>
<gene>
    <name evidence="1" type="ORF">IW245_001743</name>
</gene>
<organism evidence="1 2">
    <name type="scientific">Longispora fulva</name>
    <dbReference type="NCBI Taxonomy" id="619741"/>
    <lineage>
        <taxon>Bacteria</taxon>
        <taxon>Bacillati</taxon>
        <taxon>Actinomycetota</taxon>
        <taxon>Actinomycetes</taxon>
        <taxon>Micromonosporales</taxon>
        <taxon>Micromonosporaceae</taxon>
        <taxon>Longispora</taxon>
    </lineage>
</organism>
<comment type="caution">
    <text evidence="1">The sequence shown here is derived from an EMBL/GenBank/DDBJ whole genome shotgun (WGS) entry which is preliminary data.</text>
</comment>
<reference evidence="1" key="1">
    <citation type="submission" date="2020-11" db="EMBL/GenBank/DDBJ databases">
        <title>Sequencing the genomes of 1000 actinobacteria strains.</title>
        <authorList>
            <person name="Klenk H.-P."/>
        </authorList>
    </citation>
    <scope>NUCLEOTIDE SEQUENCE</scope>
    <source>
        <strain evidence="1">DSM 45356</strain>
    </source>
</reference>
<dbReference type="EMBL" id="JADOUF010000001">
    <property type="protein sequence ID" value="MBG6135549.1"/>
    <property type="molecule type" value="Genomic_DNA"/>
</dbReference>
<dbReference type="RefSeq" id="WP_233472446.1">
    <property type="nucleotide sequence ID" value="NZ_BONS01000002.1"/>
</dbReference>
<proteinExistence type="predicted"/>
<evidence type="ECO:0000313" key="2">
    <source>
        <dbReference type="Proteomes" id="UP000622552"/>
    </source>
</evidence>
<dbReference type="InterPro" id="IPR016024">
    <property type="entry name" value="ARM-type_fold"/>
</dbReference>
<dbReference type="AlphaFoldDB" id="A0A8J7GBP9"/>
<dbReference type="Gene3D" id="1.25.10.10">
    <property type="entry name" value="Leucine-rich Repeat Variant"/>
    <property type="match status" value="1"/>
</dbReference>
<protein>
    <submittedName>
        <fullName evidence="1">HEAT repeat protein</fullName>
    </submittedName>
</protein>
<dbReference type="SUPFAM" id="SSF48371">
    <property type="entry name" value="ARM repeat"/>
    <property type="match status" value="1"/>
</dbReference>
<evidence type="ECO:0000313" key="1">
    <source>
        <dbReference type="EMBL" id="MBG6135549.1"/>
    </source>
</evidence>
<keyword evidence="2" id="KW-1185">Reference proteome</keyword>